<dbReference type="Pfam" id="PF07508">
    <property type="entry name" value="Recombinase"/>
    <property type="match status" value="1"/>
</dbReference>
<keyword evidence="6" id="KW-1185">Reference proteome</keyword>
<feature type="domain" description="Recombinase zinc beta ribbon" evidence="4">
    <location>
        <begin position="84"/>
        <end position="139"/>
    </location>
</feature>
<dbReference type="GO" id="GO:0003677">
    <property type="term" value="F:DNA binding"/>
    <property type="evidence" value="ECO:0007669"/>
    <property type="project" value="UniProtKB-KW"/>
</dbReference>
<proteinExistence type="predicted"/>
<dbReference type="InterPro" id="IPR011109">
    <property type="entry name" value="DNA_bind_recombinase_dom"/>
</dbReference>
<evidence type="ECO:0000313" key="5">
    <source>
        <dbReference type="EMBL" id="ADC49346.1"/>
    </source>
</evidence>
<name>D3G071_ALKPO</name>
<organism evidence="5 6">
    <name type="scientific">Alkalihalophilus pseudofirmus (strain ATCC BAA-2126 / JCM 17055 / OF4)</name>
    <name type="common">Bacillus pseudofirmus</name>
    <dbReference type="NCBI Taxonomy" id="398511"/>
    <lineage>
        <taxon>Bacteria</taxon>
        <taxon>Bacillati</taxon>
        <taxon>Bacillota</taxon>
        <taxon>Bacilli</taxon>
        <taxon>Bacillales</taxon>
        <taxon>Bacillaceae</taxon>
        <taxon>Alkalihalophilus</taxon>
    </lineage>
</organism>
<protein>
    <submittedName>
        <fullName evidence="5">Conjugative transposon recombinase</fullName>
    </submittedName>
</protein>
<dbReference type="PANTHER" id="PTHR30461">
    <property type="entry name" value="DNA-INVERTASE FROM LAMBDOID PROPHAGE"/>
    <property type="match status" value="1"/>
</dbReference>
<evidence type="ECO:0000259" key="3">
    <source>
        <dbReference type="Pfam" id="PF07508"/>
    </source>
</evidence>
<evidence type="ECO:0000259" key="4">
    <source>
        <dbReference type="Pfam" id="PF13408"/>
    </source>
</evidence>
<dbReference type="InterPro" id="IPR038109">
    <property type="entry name" value="DNA_bind_recomb_sf"/>
</dbReference>
<dbReference type="Gene3D" id="3.90.1750.20">
    <property type="entry name" value="Putative Large Serine Recombinase, Chain B, Domain 2"/>
    <property type="match status" value="1"/>
</dbReference>
<gene>
    <name evidence="5" type="ordered locus">BpOF4_06430</name>
</gene>
<dbReference type="STRING" id="398511.BpOF4_06430"/>
<sequence>MDSMITNPIYCGDFVYQRYYVTDTITGRMTENRGELPQYTIKDDHPAIVSREDWDAAQQIMNNRSENRKGSKKRRHDRKEFFNVFHCSECGAPVIHVRSSKGGVHYWRCRTAEKKYLEETCEVRGFREVSIEHTFMALLQEMKKDDGFRDNIRQALKELIPNESERKQLEQVKEDMQQLYYKLYDTVEEGEQQGGDPTQIKEITGQIVFLQNQIYDFENREQNCLEAEKDLEWFLEELEGIQEFKPDKERIEFRPDIFSKIVEKGVIHPDGRIVYDLKFGMQLTATGNEKMVWRLKMKRKARKKKK</sequence>
<dbReference type="Proteomes" id="UP000001544">
    <property type="component" value="Chromosome"/>
</dbReference>
<dbReference type="PANTHER" id="PTHR30461:SF2">
    <property type="entry name" value="SERINE RECOMBINASE PINE-RELATED"/>
    <property type="match status" value="1"/>
</dbReference>
<dbReference type="EMBL" id="CP001878">
    <property type="protein sequence ID" value="ADC49346.1"/>
    <property type="molecule type" value="Genomic_DNA"/>
</dbReference>
<accession>D3G071</accession>
<dbReference type="AlphaFoldDB" id="D3G071"/>
<dbReference type="eggNOG" id="COG1961">
    <property type="taxonomic scope" value="Bacteria"/>
</dbReference>
<feature type="domain" description="Recombinase" evidence="3">
    <location>
        <begin position="3"/>
        <end position="64"/>
    </location>
</feature>
<evidence type="ECO:0000313" key="6">
    <source>
        <dbReference type="Proteomes" id="UP000001544"/>
    </source>
</evidence>
<dbReference type="HOGENOM" id="CLU_908094_0_0_9"/>
<dbReference type="InterPro" id="IPR025827">
    <property type="entry name" value="Zn_ribbon_recom_dom"/>
</dbReference>
<dbReference type="KEGG" id="bpf:BpOF4_06430"/>
<keyword evidence="2" id="KW-0233">DNA recombination</keyword>
<dbReference type="Pfam" id="PF13408">
    <property type="entry name" value="Zn_ribbon_recom"/>
    <property type="match status" value="1"/>
</dbReference>
<dbReference type="InterPro" id="IPR050639">
    <property type="entry name" value="SSR_resolvase"/>
</dbReference>
<evidence type="ECO:0000256" key="2">
    <source>
        <dbReference type="ARBA" id="ARBA00023172"/>
    </source>
</evidence>
<reference evidence="5 6" key="1">
    <citation type="journal article" date="2011" name="Environ. Microbiol.">
        <title>Genome of alkaliphilic Bacillus pseudofirmus OF4 reveals adaptations that support the ability to grow in an external pH range from 7.5 to 11.4.</title>
        <authorList>
            <person name="Janto B."/>
            <person name="Ahmed A."/>
            <person name="Ito M."/>
            <person name="Liu J."/>
            <person name="Hicks D.B."/>
            <person name="Pagni S."/>
            <person name="Fackelmayer O.J."/>
            <person name="Smith T.A."/>
            <person name="Earl J."/>
            <person name="Elbourne L.D."/>
            <person name="Hassan K."/>
            <person name="Paulsen I.T."/>
            <person name="Kolsto A.B."/>
            <person name="Tourasse N.J."/>
            <person name="Ehrlich G.D."/>
            <person name="Boissy R."/>
            <person name="Ivey D.M."/>
            <person name="Li G."/>
            <person name="Xue Y."/>
            <person name="Ma Y."/>
            <person name="Hu F.Z."/>
            <person name="Krulwich T.A."/>
        </authorList>
    </citation>
    <scope>NUCLEOTIDE SEQUENCE [LARGE SCALE GENOMIC DNA]</scope>
    <source>
        <strain evidence="6">ATCC BAA-2126 / JCM 17055 / OF4</strain>
    </source>
</reference>
<keyword evidence="1" id="KW-0238">DNA-binding</keyword>
<dbReference type="GO" id="GO:0000150">
    <property type="term" value="F:DNA strand exchange activity"/>
    <property type="evidence" value="ECO:0007669"/>
    <property type="project" value="InterPro"/>
</dbReference>
<evidence type="ECO:0000256" key="1">
    <source>
        <dbReference type="ARBA" id="ARBA00023125"/>
    </source>
</evidence>